<accession>A0ABT5FHU3</accession>
<sequence length="316" mass="34797">MAKSKRGSNERTGGLLIAEWRPSDSLTIKGDMFYSKFDIEERDDQMGPGDLGNWWDSSAPEGGWAADAYRNGSYKIIPHADGTEQLVAGSQWGGIDVSVPTWFQQNEMLSTGLKVTHIGDIWTIKADIGYSEASINSVWVDIDPVYVGDAYELGFNVEDTNAAEILVLNGDISNPDSYALGAVADVWSETSPGVWEITSQEFTPAAMNGEGDKELTDEMHNINLDFVRDVEWGIVETFSFGGRFTDRTKINDQIHDWERLAKQDHGLTDFGTSYDIGGGFNVPAIYTFADWTNVANVAFGGYTNPSDRSNKDQLAS</sequence>
<evidence type="ECO:0000313" key="1">
    <source>
        <dbReference type="EMBL" id="MDC2890770.1"/>
    </source>
</evidence>
<evidence type="ECO:0000313" key="2">
    <source>
        <dbReference type="Proteomes" id="UP001528411"/>
    </source>
</evidence>
<dbReference type="PANTHER" id="PTHR40980">
    <property type="entry name" value="PLUG DOMAIN-CONTAINING PROTEIN"/>
    <property type="match status" value="1"/>
</dbReference>
<organism evidence="1 2">
    <name type="scientific">Psychrosphaera algicola</name>
    <dbReference type="NCBI Taxonomy" id="3023714"/>
    <lineage>
        <taxon>Bacteria</taxon>
        <taxon>Pseudomonadati</taxon>
        <taxon>Pseudomonadota</taxon>
        <taxon>Gammaproteobacteria</taxon>
        <taxon>Alteromonadales</taxon>
        <taxon>Pseudoalteromonadaceae</taxon>
        <taxon>Psychrosphaera</taxon>
    </lineage>
</organism>
<protein>
    <recommendedName>
        <fullName evidence="3">TonB-dependent receptor-like beta-barrel domain-containing protein</fullName>
    </recommendedName>
</protein>
<keyword evidence="2" id="KW-1185">Reference proteome</keyword>
<dbReference type="Proteomes" id="UP001528411">
    <property type="component" value="Unassembled WGS sequence"/>
</dbReference>
<proteinExistence type="predicted"/>
<name>A0ABT5FHU3_9GAMM</name>
<reference evidence="1 2" key="1">
    <citation type="submission" date="2023-01" db="EMBL/GenBank/DDBJ databases">
        <title>Psychrosphaera sp. nov., isolated from marine algae.</title>
        <authorList>
            <person name="Bayburt H."/>
            <person name="Choi B.J."/>
            <person name="Kim J.M."/>
            <person name="Choi D.G."/>
            <person name="Jeon C.O."/>
        </authorList>
    </citation>
    <scope>NUCLEOTIDE SEQUENCE [LARGE SCALE GENOMIC DNA]</scope>
    <source>
        <strain evidence="1 2">G1-22</strain>
    </source>
</reference>
<dbReference type="EMBL" id="JAQOMS010000002">
    <property type="protein sequence ID" value="MDC2890770.1"/>
    <property type="molecule type" value="Genomic_DNA"/>
</dbReference>
<dbReference type="PANTHER" id="PTHR40980:SF3">
    <property type="entry name" value="TONB-DEPENDENT RECEPTOR-LIKE BETA-BARREL DOMAIN-CONTAINING PROTEIN"/>
    <property type="match status" value="1"/>
</dbReference>
<gene>
    <name evidence="1" type="ORF">PN838_21030</name>
</gene>
<comment type="caution">
    <text evidence="1">The sequence shown here is derived from an EMBL/GenBank/DDBJ whole genome shotgun (WGS) entry which is preliminary data.</text>
</comment>
<dbReference type="RefSeq" id="WP_272181870.1">
    <property type="nucleotide sequence ID" value="NZ_JAQOMS010000002.1"/>
</dbReference>
<dbReference type="SUPFAM" id="SSF56935">
    <property type="entry name" value="Porins"/>
    <property type="match status" value="1"/>
</dbReference>
<evidence type="ECO:0008006" key="3">
    <source>
        <dbReference type="Google" id="ProtNLM"/>
    </source>
</evidence>